<sequence length="49" mass="5795">MNNAFSYAADDTFSRIYIGKLRKHGDHSCSFRSGYEISDLECRNRKYDR</sequence>
<name>A0AAF5PPK4_WUCBA</name>
<organism evidence="1 2">
    <name type="scientific">Wuchereria bancrofti</name>
    <dbReference type="NCBI Taxonomy" id="6293"/>
    <lineage>
        <taxon>Eukaryota</taxon>
        <taxon>Metazoa</taxon>
        <taxon>Ecdysozoa</taxon>
        <taxon>Nematoda</taxon>
        <taxon>Chromadorea</taxon>
        <taxon>Rhabditida</taxon>
        <taxon>Spirurina</taxon>
        <taxon>Spiruromorpha</taxon>
        <taxon>Filarioidea</taxon>
        <taxon>Onchocercidae</taxon>
        <taxon>Wuchereria</taxon>
    </lineage>
</organism>
<accession>A0AAF5PPK4</accession>
<dbReference type="WBParaSite" id="mrna-Wban_03715">
    <property type="protein sequence ID" value="mrna-Wban_03715"/>
    <property type="gene ID" value="Wban_03715"/>
</dbReference>
<evidence type="ECO:0000313" key="1">
    <source>
        <dbReference type="Proteomes" id="UP000093561"/>
    </source>
</evidence>
<evidence type="ECO:0000313" key="2">
    <source>
        <dbReference type="WBParaSite" id="mrna-Wban_03715"/>
    </source>
</evidence>
<reference evidence="2" key="3">
    <citation type="submission" date="2024-02" db="UniProtKB">
        <authorList>
            <consortium name="WormBaseParasite"/>
        </authorList>
    </citation>
    <scope>IDENTIFICATION</scope>
    <source>
        <strain evidence="2">pt0022</strain>
    </source>
</reference>
<dbReference type="AlphaFoldDB" id="A0AAF5PPK4"/>
<reference evidence="1" key="1">
    <citation type="submission" date="2015-03" db="EMBL/GenBank/DDBJ databases">
        <title>Wuchereria bancrofti Genome Sequencing Papua New Guinea Strain.</title>
        <authorList>
            <person name="Small S.T."/>
            <person name="Serre D."/>
            <person name="Zimmerman P.A."/>
        </authorList>
    </citation>
    <scope>NUCLEOTIDE SEQUENCE [LARGE SCALE GENOMIC DNA]</scope>
    <source>
        <strain evidence="1">pt0022</strain>
    </source>
</reference>
<proteinExistence type="predicted"/>
<protein>
    <submittedName>
        <fullName evidence="2">Uncharacterized protein</fullName>
    </submittedName>
</protein>
<reference evidence="1" key="2">
    <citation type="journal article" date="2016" name="Mol. Ecol.">
        <title>Population genomics of the filarial nematode parasite Wuchereria bancrofti from mosquitoes.</title>
        <authorList>
            <person name="Small S.T."/>
            <person name="Reimer L.J."/>
            <person name="Tisch D.J."/>
            <person name="King C.L."/>
            <person name="Christensen B.M."/>
            <person name="Siba P.M."/>
            <person name="Kazura J.W."/>
            <person name="Serre D."/>
            <person name="Zimmerman P.A."/>
        </authorList>
    </citation>
    <scope>NUCLEOTIDE SEQUENCE</scope>
    <source>
        <strain evidence="1">pt0022</strain>
    </source>
</reference>
<dbReference type="Proteomes" id="UP000093561">
    <property type="component" value="Unassembled WGS sequence"/>
</dbReference>